<dbReference type="EnsemblMetazoa" id="ADAC006895-RA">
    <property type="protein sequence ID" value="ADAC006895-PA"/>
    <property type="gene ID" value="ADAC006895"/>
</dbReference>
<keyword evidence="4" id="KW-1185">Reference proteome</keyword>
<dbReference type="Proteomes" id="UP000000673">
    <property type="component" value="Unassembled WGS sequence"/>
</dbReference>
<feature type="transmembrane region" description="Helical" evidence="1">
    <location>
        <begin position="21"/>
        <end position="42"/>
    </location>
</feature>
<keyword evidence="1" id="KW-1133">Transmembrane helix</keyword>
<dbReference type="VEuPathDB" id="VectorBase:ADAC006895"/>
<accession>W5JEZ1</accession>
<reference evidence="2 4" key="1">
    <citation type="journal article" date="2010" name="BMC Genomics">
        <title>Combination of measures distinguishes pre-miRNAs from other stem-loops in the genome of the newly sequenced Anopheles darlingi.</title>
        <authorList>
            <person name="Mendes N.D."/>
            <person name="Freitas A.T."/>
            <person name="Vasconcelos A.T."/>
            <person name="Sagot M.F."/>
        </authorList>
    </citation>
    <scope>NUCLEOTIDE SEQUENCE</scope>
</reference>
<proteinExistence type="predicted"/>
<keyword evidence="1" id="KW-0812">Transmembrane</keyword>
<organism evidence="2">
    <name type="scientific">Anopheles darlingi</name>
    <name type="common">Mosquito</name>
    <dbReference type="NCBI Taxonomy" id="43151"/>
    <lineage>
        <taxon>Eukaryota</taxon>
        <taxon>Metazoa</taxon>
        <taxon>Ecdysozoa</taxon>
        <taxon>Arthropoda</taxon>
        <taxon>Hexapoda</taxon>
        <taxon>Insecta</taxon>
        <taxon>Pterygota</taxon>
        <taxon>Neoptera</taxon>
        <taxon>Endopterygota</taxon>
        <taxon>Diptera</taxon>
        <taxon>Nematocera</taxon>
        <taxon>Culicoidea</taxon>
        <taxon>Culicidae</taxon>
        <taxon>Anophelinae</taxon>
        <taxon>Anopheles</taxon>
    </lineage>
</organism>
<keyword evidence="1" id="KW-0472">Membrane</keyword>
<reference evidence="2" key="3">
    <citation type="journal article" date="2013" name="Nucleic Acids Res.">
        <title>The genome of Anopheles darlingi, the main neotropical malaria vector.</title>
        <authorList>
            <person name="Marinotti O."/>
            <person name="Cerqueira G.C."/>
            <person name="de Almeida L.G."/>
            <person name="Ferro M.I."/>
            <person name="Loreto E.L."/>
            <person name="Zaha A."/>
            <person name="Teixeira S.M."/>
            <person name="Wespiser A.R."/>
            <person name="Almeida E Silva A."/>
            <person name="Schlindwein A.D."/>
            <person name="Pacheco A.C."/>
            <person name="Silva A.L."/>
            <person name="Graveley B.R."/>
            <person name="Walenz B.P."/>
            <person name="Lima Bde A."/>
            <person name="Ribeiro C.A."/>
            <person name="Nunes-Silva C.G."/>
            <person name="de Carvalho C.R."/>
            <person name="Soares C.M."/>
            <person name="de Menezes C.B."/>
            <person name="Matiolli C."/>
            <person name="Caffrey D."/>
            <person name="Araujo D.A."/>
            <person name="de Oliveira D.M."/>
            <person name="Golenbock D."/>
            <person name="Grisard E.C."/>
            <person name="Fantinatti-Garboggini F."/>
            <person name="de Carvalho F.M."/>
            <person name="Barcellos F.G."/>
            <person name="Prosdocimi F."/>
            <person name="May G."/>
            <person name="Azevedo Junior G.M."/>
            <person name="Guimaraes G.M."/>
            <person name="Goldman G.H."/>
            <person name="Padilha I.Q."/>
            <person name="Batista Jda S."/>
            <person name="Ferro J.A."/>
            <person name="Ribeiro J.M."/>
            <person name="Fietto J.L."/>
            <person name="Dabbas K.M."/>
            <person name="Cerdeira L."/>
            <person name="Agnez-Lima L.F."/>
            <person name="Brocchi M."/>
            <person name="de Carvalho M.O."/>
            <person name="Teixeira Mde M."/>
            <person name="Diniz Maia Mde M."/>
            <person name="Goldman M.H."/>
            <person name="Cruz Schneider M.P."/>
            <person name="Felipe M.S."/>
            <person name="Hungria M."/>
            <person name="Nicolas M.F."/>
            <person name="Pereira M."/>
            <person name="Montes M.A."/>
            <person name="Cantao M.E."/>
            <person name="Vincentz M."/>
            <person name="Rafael M.S."/>
            <person name="Silverman N."/>
            <person name="Stoco P.H."/>
            <person name="Souza R.C."/>
            <person name="Vicentini R."/>
            <person name="Gazzinelli R.T."/>
            <person name="Neves Rde O."/>
            <person name="Silva R."/>
            <person name="Astolfi-Filho S."/>
            <person name="Maciel T.E."/>
            <person name="Urmenyi T.P."/>
            <person name="Tadei W.P."/>
            <person name="Camargo E.P."/>
            <person name="de Vasconcelos A.T."/>
        </authorList>
    </citation>
    <scope>NUCLEOTIDE SEQUENCE</scope>
</reference>
<dbReference type="HOGENOM" id="CLU_2656471_0_0_1"/>
<gene>
    <name evidence="2" type="ORF">AND_006895</name>
</gene>
<reference evidence="2" key="2">
    <citation type="submission" date="2010-05" db="EMBL/GenBank/DDBJ databases">
        <authorList>
            <person name="Almeida L.G."/>
            <person name="Nicolas M.F."/>
            <person name="Souza R.C."/>
            <person name="Vasconcelos A.T.R."/>
        </authorList>
    </citation>
    <scope>NUCLEOTIDE SEQUENCE</scope>
</reference>
<name>W5JEZ1_ANODA</name>
<evidence type="ECO:0000256" key="1">
    <source>
        <dbReference type="SAM" id="Phobius"/>
    </source>
</evidence>
<dbReference type="AlphaFoldDB" id="W5JEZ1"/>
<dbReference type="EMBL" id="ADMH02001681">
    <property type="protein sequence ID" value="ETN61445.1"/>
    <property type="molecule type" value="Genomic_DNA"/>
</dbReference>
<reference evidence="3" key="4">
    <citation type="submission" date="2015-06" db="UniProtKB">
        <authorList>
            <consortium name="EnsemblMetazoa"/>
        </authorList>
    </citation>
    <scope>IDENTIFICATION</scope>
</reference>
<sequence>MEVRDLNIKMFFDGLYTIFRMNSALAVLLLCVLMMLLIQFPFPPPPCPMGMQRDHRDMCRKVYDWTASSEFETVSA</sequence>
<protein>
    <submittedName>
        <fullName evidence="2 3">Uncharacterized protein</fullName>
    </submittedName>
</protein>
<evidence type="ECO:0000313" key="4">
    <source>
        <dbReference type="Proteomes" id="UP000000673"/>
    </source>
</evidence>
<evidence type="ECO:0000313" key="2">
    <source>
        <dbReference type="EMBL" id="ETN61445.1"/>
    </source>
</evidence>
<evidence type="ECO:0000313" key="3">
    <source>
        <dbReference type="EnsemblMetazoa" id="ADAC006895-PA"/>
    </source>
</evidence>